<dbReference type="KEGG" id="ssua:FPZ54_16795"/>
<dbReference type="OrthoDB" id="9798990at2"/>
<dbReference type="SUPFAM" id="SSF88723">
    <property type="entry name" value="PIN domain-like"/>
    <property type="match status" value="1"/>
</dbReference>
<dbReference type="CDD" id="cd09872">
    <property type="entry name" value="PIN_Sll0205-like"/>
    <property type="match status" value="1"/>
</dbReference>
<proteinExistence type="predicted"/>
<dbReference type="Pfam" id="PF01850">
    <property type="entry name" value="PIN"/>
    <property type="match status" value="1"/>
</dbReference>
<evidence type="ECO:0000313" key="2">
    <source>
        <dbReference type="EMBL" id="QDX28346.1"/>
    </source>
</evidence>
<sequence>MRLLLDTHALLWWWNDGPRLPDAARSAMSDPANAVFVSAATGWEIATKVRKNQLPEFAGSIGAFVEDVVRDGFSHLDVTARHGVHGGSLPGIHKDPFDRLIAAQALLEHLTVVTCDRAIAAFGCETLW</sequence>
<dbReference type="InterPro" id="IPR002716">
    <property type="entry name" value="PIN_dom"/>
</dbReference>
<gene>
    <name evidence="2" type="ORF">FPZ54_16795</name>
</gene>
<dbReference type="EMBL" id="CP042239">
    <property type="protein sequence ID" value="QDX28346.1"/>
    <property type="molecule type" value="Genomic_DNA"/>
</dbReference>
<dbReference type="PANTHER" id="PTHR36173:SF2">
    <property type="entry name" value="RIBONUCLEASE VAPC16"/>
    <property type="match status" value="1"/>
</dbReference>
<dbReference type="AlphaFoldDB" id="A0A518RLM6"/>
<evidence type="ECO:0000313" key="3">
    <source>
        <dbReference type="Proteomes" id="UP000318055"/>
    </source>
</evidence>
<dbReference type="InterPro" id="IPR041705">
    <property type="entry name" value="PIN_Sll0205"/>
</dbReference>
<dbReference type="InterPro" id="IPR029060">
    <property type="entry name" value="PIN-like_dom_sf"/>
</dbReference>
<organism evidence="2 3">
    <name type="scientific">Sphingomonas suaedae</name>
    <dbReference type="NCBI Taxonomy" id="2599297"/>
    <lineage>
        <taxon>Bacteria</taxon>
        <taxon>Pseudomonadati</taxon>
        <taxon>Pseudomonadota</taxon>
        <taxon>Alphaproteobacteria</taxon>
        <taxon>Sphingomonadales</taxon>
        <taxon>Sphingomonadaceae</taxon>
        <taxon>Sphingomonas</taxon>
    </lineage>
</organism>
<dbReference type="RefSeq" id="WP_145849979.1">
    <property type="nucleotide sequence ID" value="NZ_CP042239.1"/>
</dbReference>
<accession>A0A518RLM6</accession>
<evidence type="ECO:0000259" key="1">
    <source>
        <dbReference type="Pfam" id="PF01850"/>
    </source>
</evidence>
<feature type="domain" description="PIN" evidence="1">
    <location>
        <begin position="4"/>
        <end position="121"/>
    </location>
</feature>
<keyword evidence="3" id="KW-1185">Reference proteome</keyword>
<protein>
    <submittedName>
        <fullName evidence="2">Type II toxin-antitoxin system VapC family toxin</fullName>
    </submittedName>
</protein>
<name>A0A518RLM6_9SPHN</name>
<reference evidence="2 3" key="1">
    <citation type="submission" date="2019-07" db="EMBL/GenBank/DDBJ databases">
        <title>Sphingomonas alkalisoli sp. nov., isolated from rhizosphere soil of Suaedae salsa.</title>
        <authorList>
            <person name="Zhang H."/>
            <person name="Xu L."/>
            <person name="Zhang J.-X."/>
            <person name="Sun J.-Q."/>
        </authorList>
    </citation>
    <scope>NUCLEOTIDE SEQUENCE [LARGE SCALE GENOMIC DNA]</scope>
    <source>
        <strain evidence="2 3">XS-10</strain>
    </source>
</reference>
<dbReference type="Gene3D" id="3.40.50.1010">
    <property type="entry name" value="5'-nuclease"/>
    <property type="match status" value="1"/>
</dbReference>
<dbReference type="PANTHER" id="PTHR36173">
    <property type="entry name" value="RIBONUCLEASE VAPC16-RELATED"/>
    <property type="match status" value="1"/>
</dbReference>
<dbReference type="Proteomes" id="UP000318055">
    <property type="component" value="Chromosome"/>
</dbReference>
<dbReference type="InterPro" id="IPR052919">
    <property type="entry name" value="TA_system_RNase"/>
</dbReference>